<accession>A0A7X9FQA7</accession>
<organism evidence="1 2">
    <name type="scientific">SAR324 cluster bacterium</name>
    <dbReference type="NCBI Taxonomy" id="2024889"/>
    <lineage>
        <taxon>Bacteria</taxon>
        <taxon>Deltaproteobacteria</taxon>
        <taxon>SAR324 cluster</taxon>
    </lineage>
</organism>
<dbReference type="EMBL" id="JAAZON010000178">
    <property type="protein sequence ID" value="NMC62363.1"/>
    <property type="molecule type" value="Genomic_DNA"/>
</dbReference>
<evidence type="ECO:0008006" key="3">
    <source>
        <dbReference type="Google" id="ProtNLM"/>
    </source>
</evidence>
<evidence type="ECO:0000313" key="2">
    <source>
        <dbReference type="Proteomes" id="UP000524246"/>
    </source>
</evidence>
<evidence type="ECO:0000313" key="1">
    <source>
        <dbReference type="EMBL" id="NMC62363.1"/>
    </source>
</evidence>
<comment type="caution">
    <text evidence="1">The sequence shown here is derived from an EMBL/GenBank/DDBJ whole genome shotgun (WGS) entry which is preliminary data.</text>
</comment>
<sequence length="861" mass="97796">MNNSITSSNDNLVSFIQLQPNGLRSIQVENDLENLIIAENYVVTAQSRACLSRILLQIRNSSFGRSWTLTGPYGSGKSFFSLFLMNLACSSQSRHQNAIRKLSTVDPVLSNQINADLNLNETKGLLPVAITGYRTSFQECLKQGFLKAIHHLEISAPQSLSTELESWSNQTDSRSIIQWIRSFRSTITSPENNYFGLLIVFDEMGKPLEYAASHPDETDIYLLQELGEFVNRSGDNPIVFIGILHQSFDRYATSVDQIARKEWTKVQGRFEDISFQEPFAQQTRLLARAIEPVNKGKSSPLLPELKQIAEESIEAGWCPSLMSHAEFVEICQSSYPFHPSTLVVLPYLFKRLAQNERSIFAYLVSYEPYGFQEFLRSHAFAEFLRLPDLFDYLVANFQSKLYASNRARALTESLERLDSSINLTELETDIIKAISLLSWLSEVSTLQPTETLIISALVSKKYSGTEIRKALEHLKKLSIIVFRRFNHTYAIWQGSDVDLEERMEQAQRQVSGAFNLAEAVQMYLPPRPFIARRHSFQTGTLRFFEVRYVDKASINSMEFLPKPGASGLLLLCLTASPTEIPEFSLWAENPLFTEADGILIGITKQTAHINELLYDLRCYHWIEENTPELRDDKTAQKELFTQINAIETLIQGELNETLNLYNLADPTGCIWKYEGKDLSISSKDGISQVLSKISDQRYCSSPKIKNELINRHLLSSQSAAARRNLIEALLTKSYLPQMGIEGYPPERSIYESLFAFGKIHQQVEHGKWELVEPGIDDPLNLRPVWQAIHDYIFIAPPEARPIAELYEKLKNAPFGITEGVLPVLLCAFLQVNRDETTLYREGTLLAEPGVADWEVLLRRPD</sequence>
<gene>
    <name evidence="1" type="ORF">GYA55_04275</name>
</gene>
<dbReference type="AlphaFoldDB" id="A0A7X9FQA7"/>
<dbReference type="Proteomes" id="UP000524246">
    <property type="component" value="Unassembled WGS sequence"/>
</dbReference>
<proteinExistence type="predicted"/>
<name>A0A7X9FQA7_9DELT</name>
<protein>
    <recommendedName>
        <fullName evidence="3">ATP-binding protein</fullName>
    </recommendedName>
</protein>
<reference evidence="1 2" key="1">
    <citation type="journal article" date="2020" name="Biotechnol. Biofuels">
        <title>New insights from the biogas microbiome by comprehensive genome-resolved metagenomics of nearly 1600 species originating from multiple anaerobic digesters.</title>
        <authorList>
            <person name="Campanaro S."/>
            <person name="Treu L."/>
            <person name="Rodriguez-R L.M."/>
            <person name="Kovalovszki A."/>
            <person name="Ziels R.M."/>
            <person name="Maus I."/>
            <person name="Zhu X."/>
            <person name="Kougias P.G."/>
            <person name="Basile A."/>
            <person name="Luo G."/>
            <person name="Schluter A."/>
            <person name="Konstantinidis K.T."/>
            <person name="Angelidaki I."/>
        </authorList>
    </citation>
    <scope>NUCLEOTIDE SEQUENCE [LARGE SCALE GENOMIC DNA]</scope>
    <source>
        <strain evidence="1">AS27yjCOA_65</strain>
    </source>
</reference>
<feature type="non-terminal residue" evidence="1">
    <location>
        <position position="861"/>
    </location>
</feature>